<dbReference type="Proteomes" id="UP000000862">
    <property type="component" value="Segment"/>
</dbReference>
<protein>
    <submittedName>
        <fullName evidence="1">Uncharacterized protein</fullName>
    </submittedName>
</protein>
<reference evidence="1 2" key="4">
    <citation type="journal article" date="1996" name="Virology">
        <title>Analysis of 76 kb of the chlorella virus PBCV-1 330-kb genome: map positions 182 to 258.</title>
        <authorList>
            <person name="Kutish G.F."/>
            <person name="Li Y."/>
            <person name="Lu Z."/>
            <person name="Furuta M."/>
            <person name="Rock D.L."/>
            <person name="Van Etten J.L."/>
        </authorList>
    </citation>
    <scope>NUCLEOTIDE SEQUENCE [LARGE SCALE GENOMIC DNA]</scope>
</reference>
<reference evidence="1 2" key="5">
    <citation type="journal article" date="1997" name="Virology">
        <title>Analysis of 74 kb of DNA located at the right end of the 330-kb chlorella virus PBCV-1 genome.</title>
        <authorList>
            <person name="Li Y."/>
            <person name="Lu Z."/>
            <person name="Sun L."/>
            <person name="Ropp S."/>
            <person name="Kutish G.F."/>
            <person name="Rock D.L."/>
            <person name="Van Etten J.L."/>
        </authorList>
    </citation>
    <scope>NUCLEOTIDE SEQUENCE [LARGE SCALE GENOMIC DNA]</scope>
</reference>
<gene>
    <name evidence="1" type="primary">a281R</name>
</gene>
<reference evidence="1 2" key="8">
    <citation type="journal article" date="2010" name="J. Virol.">
        <title>Microarray analysis of Paramecium bursaria chlorella virus 1 transcription.</title>
        <authorList>
            <person name="Yanai-Balser G.M."/>
            <person name="Duncan G.A."/>
            <person name="Eudy J.D."/>
            <person name="Wang D."/>
            <person name="Li X."/>
            <person name="Agarkova I.V."/>
            <person name="Dunigan D.D."/>
            <person name="Van Etten J.L."/>
        </authorList>
    </citation>
    <scope>NUCLEOTIDE SEQUENCE [LARGE SCALE GENOMIC DNA]</scope>
</reference>
<organismHost>
    <name type="scientific">Chlorella</name>
    <dbReference type="NCBI Taxonomy" id="3071"/>
</organismHost>
<organism evidence="1 2">
    <name type="scientific">Paramecium bursaria Chlorella virus 1</name>
    <name type="common">PBCV-1</name>
    <dbReference type="NCBI Taxonomy" id="10506"/>
    <lineage>
        <taxon>Viruses</taxon>
        <taxon>Varidnaviria</taxon>
        <taxon>Bamfordvirae</taxon>
        <taxon>Nucleocytoviricota</taxon>
        <taxon>Megaviricetes</taxon>
        <taxon>Algavirales</taxon>
        <taxon>Phycodnaviridae</taxon>
        <taxon>Chlorovirus</taxon>
        <taxon>Chlorovirus vanettense</taxon>
    </lineage>
</organism>
<dbReference type="OrthoDB" id="35825at10239"/>
<dbReference type="KEGG" id="vg:918337"/>
<dbReference type="PIR" id="T17778">
    <property type="entry name" value="T17778"/>
</dbReference>
<accession>Q84598</accession>
<reference evidence="1 2" key="2">
    <citation type="journal article" date="1995" name="Virology">
        <title>Analysis of 43 kb of the Chlorella virus PBCV-1 330-kb genome: map positions 45 to 88.</title>
        <authorList>
            <person name="Li Y."/>
            <person name="Lu Z."/>
            <person name="Burbank D.E."/>
            <person name="Kutish G.F."/>
            <person name="Rock D.L."/>
            <person name="Van Etten J.L."/>
        </authorList>
    </citation>
    <scope>NUCLEOTIDE SEQUENCE [LARGE SCALE GENOMIC DNA]</scope>
</reference>
<proteinExistence type="predicted"/>
<reference evidence="1 2" key="3">
    <citation type="journal article" date="1996" name="Virology">
        <title>Analysis of 94 kb of the chlorella virus PBCV-1 330-kb genome: map positions 88 to 182.</title>
        <authorList>
            <person name="Lu Z."/>
            <person name="Li Y."/>
            <person name="Que Q."/>
            <person name="Kutish G.F."/>
            <person name="Rock D.L."/>
            <person name="Van Etten J.L."/>
        </authorList>
    </citation>
    <scope>NUCLEOTIDE SEQUENCE [LARGE SCALE GENOMIC DNA]</scope>
</reference>
<evidence type="ECO:0000313" key="2">
    <source>
        <dbReference type="Proteomes" id="UP000000862"/>
    </source>
</evidence>
<evidence type="ECO:0000313" key="1">
    <source>
        <dbReference type="EMBL" id="AAC96649.1"/>
    </source>
</evidence>
<name>Q84598_PBCV1</name>
<dbReference type="RefSeq" id="NP_048635.1">
    <property type="nucleotide sequence ID" value="NC_000852.5"/>
</dbReference>
<reference evidence="1 2" key="6">
    <citation type="journal article" date="1999" name="Virology">
        <title>Chlorella virus PBCV-1 encodes a functional homospermidine synthase.</title>
        <authorList>
            <person name="Kaiser A."/>
            <person name="Vollmert M."/>
            <person name="Tholl D."/>
            <person name="Graves M.V."/>
            <person name="Gurnon J.R."/>
            <person name="Xing W."/>
            <person name="Lisec A.D."/>
            <person name="Nickerson K.W."/>
            <person name="Van Etten J.L."/>
        </authorList>
    </citation>
    <scope>NUCLEOTIDE SEQUENCE [LARGE SCALE GENOMIC DNA]</scope>
</reference>
<reference evidence="1 2" key="1">
    <citation type="journal article" date="1995" name="Virology">
        <title>Analysis of 45 kb of DNA located at the left end of the chlorella virus PBCV-1 genome.</title>
        <authorList>
            <person name="Lu Z."/>
            <person name="Li Y."/>
            <person name="Zhang Y."/>
            <person name="Kutish G.F."/>
            <person name="Rock D.L."/>
            <person name="Van Etten J.L."/>
        </authorList>
    </citation>
    <scope>NUCLEOTIDE SEQUENCE [LARGE SCALE GENOMIC DNA]</scope>
</reference>
<dbReference type="GeneID" id="918337"/>
<keyword evidence="2" id="KW-1185">Reference proteome</keyword>
<reference evidence="1 2" key="7">
    <citation type="journal article" date="2000" name="Virology">
        <title>Characterization of a beta-1,3-glucanase encoded by chlorella virus PBCV-1.</title>
        <authorList>
            <person name="Sun L."/>
            <person name="Gurnon J.R."/>
            <person name="Adams B.J."/>
            <person name="Graves M.V."/>
            <person name="Van Etten J.L."/>
        </authorList>
    </citation>
    <scope>NUCLEOTIDE SEQUENCE [LARGE SCALE GENOMIC DNA]</scope>
</reference>
<dbReference type="EMBL" id="JF411744">
    <property type="protein sequence ID" value="AAC96649.1"/>
    <property type="molecule type" value="Genomic_DNA"/>
</dbReference>
<sequence>MKYILLIYSFHTAFGVNSFFTYTFLPSCFTCVRPLEFLKTLRFLASTLPVLTTGLPEGAGVLLSGSVTPDFFGVNSFFTYTFLPSCFTCARPFEFLKTLRFLASTLPVLTTGLPEGADALLSGSVAPDFFGVNSFFTYTFLPSCFTNVRPFVSLKTRLPLAFTLLSSAVADVGVLGVGSLRDTGVGDLRDDGVGDLRNTEVGDLRDTGVDDLYFDGVGPFAGWERTPHASDLNFGIELR</sequence>